<evidence type="ECO:0000256" key="2">
    <source>
        <dbReference type="ARBA" id="ARBA00012916"/>
    </source>
</evidence>
<organism evidence="11 12">
    <name type="scientific">Candidatus Fervidibacter sacchari</name>
    <dbReference type="NCBI Taxonomy" id="1448929"/>
    <lineage>
        <taxon>Bacteria</taxon>
        <taxon>Candidatus Fervidibacterota</taxon>
        <taxon>Candidatus Fervidibacter</taxon>
    </lineage>
</organism>
<dbReference type="NCBIfam" id="TIGR01135">
    <property type="entry name" value="glmS"/>
    <property type="match status" value="1"/>
</dbReference>
<feature type="initiator methionine" description="Removed" evidence="8">
    <location>
        <position position="1"/>
    </location>
</feature>
<dbReference type="Pfam" id="PF13522">
    <property type="entry name" value="GATase_6"/>
    <property type="match status" value="1"/>
</dbReference>
<feature type="domain" description="SIS" evidence="10">
    <location>
        <begin position="467"/>
        <end position="608"/>
    </location>
</feature>
<evidence type="ECO:0000256" key="8">
    <source>
        <dbReference type="HAMAP-Rule" id="MF_00164"/>
    </source>
</evidence>
<evidence type="ECO:0000259" key="10">
    <source>
        <dbReference type="PROSITE" id="PS51464"/>
    </source>
</evidence>
<dbReference type="InterPro" id="IPR035490">
    <property type="entry name" value="GlmS/FrlB_SIS"/>
</dbReference>
<dbReference type="InterPro" id="IPR035466">
    <property type="entry name" value="GlmS/AgaS_SIS"/>
</dbReference>
<evidence type="ECO:0000313" key="12">
    <source>
        <dbReference type="Proteomes" id="UP001204798"/>
    </source>
</evidence>
<comment type="subcellular location">
    <subcellularLocation>
        <location evidence="8">Cytoplasm</location>
    </subcellularLocation>
</comment>
<dbReference type="GO" id="GO:0004360">
    <property type="term" value="F:glutamine-fructose-6-phosphate transaminase (isomerizing) activity"/>
    <property type="evidence" value="ECO:0007669"/>
    <property type="project" value="UniProtKB-EC"/>
</dbReference>
<dbReference type="RefSeq" id="WP_259095062.1">
    <property type="nucleotide sequence ID" value="NZ_CP130454.1"/>
</dbReference>
<dbReference type="InterPro" id="IPR005855">
    <property type="entry name" value="GFAT"/>
</dbReference>
<feature type="active site" description="For Fru-6P isomerization activity" evidence="8">
    <location>
        <position position="613"/>
    </location>
</feature>
<keyword evidence="7" id="KW-0315">Glutamine amidotransferase</keyword>
<keyword evidence="8" id="KW-0963">Cytoplasm</keyword>
<keyword evidence="12" id="KW-1185">Reference proteome</keyword>
<dbReference type="Proteomes" id="UP001204798">
    <property type="component" value="Unassembled WGS sequence"/>
</dbReference>
<proteinExistence type="inferred from homology"/>
<keyword evidence="4 8" id="KW-0032">Aminotransferase</keyword>
<evidence type="ECO:0000256" key="3">
    <source>
        <dbReference type="ARBA" id="ARBA00016090"/>
    </source>
</evidence>
<dbReference type="NCBIfam" id="NF001484">
    <property type="entry name" value="PRK00331.1"/>
    <property type="match status" value="1"/>
</dbReference>
<evidence type="ECO:0000256" key="1">
    <source>
        <dbReference type="ARBA" id="ARBA00001031"/>
    </source>
</evidence>
<dbReference type="PANTHER" id="PTHR10937">
    <property type="entry name" value="GLUCOSAMINE--FRUCTOSE-6-PHOSPHATE AMINOTRANSFERASE, ISOMERIZING"/>
    <property type="match status" value="1"/>
</dbReference>
<dbReference type="PROSITE" id="PS51464">
    <property type="entry name" value="SIS"/>
    <property type="match status" value="2"/>
</dbReference>
<comment type="function">
    <text evidence="8">Catalyzes the first step in hexosamine metabolism, converting fructose-6P into glucosamine-6P using glutamine as a nitrogen source.</text>
</comment>
<evidence type="ECO:0000313" key="11">
    <source>
        <dbReference type="EMBL" id="MCS3918979.1"/>
    </source>
</evidence>
<dbReference type="EMBL" id="JANUCP010000002">
    <property type="protein sequence ID" value="MCS3918979.1"/>
    <property type="molecule type" value="Genomic_DNA"/>
</dbReference>
<dbReference type="InterPro" id="IPR017932">
    <property type="entry name" value="GATase_2_dom"/>
</dbReference>
<protein>
    <recommendedName>
        <fullName evidence="3 8">Glutamine--fructose-6-phosphate aminotransferase [isomerizing]</fullName>
        <ecNumber evidence="2 8">2.6.1.16</ecNumber>
    </recommendedName>
    <alternativeName>
        <fullName evidence="8">D-fructose-6-phosphate amidotransferase</fullName>
    </alternativeName>
    <alternativeName>
        <fullName evidence="8">GFAT</fullName>
    </alternativeName>
    <alternativeName>
        <fullName evidence="8">Glucosamine-6-phosphate synthase</fullName>
    </alternativeName>
    <alternativeName>
        <fullName evidence="8">Hexosephosphate aminotransferase</fullName>
    </alternativeName>
    <alternativeName>
        <fullName evidence="8">L-glutamine--D-fructose-6-phosphate amidotransferase</fullName>
    </alternativeName>
</protein>
<dbReference type="PROSITE" id="PS51278">
    <property type="entry name" value="GATASE_TYPE_2"/>
    <property type="match status" value="1"/>
</dbReference>
<comment type="catalytic activity">
    <reaction evidence="1 8">
        <text>D-fructose 6-phosphate + L-glutamine = D-glucosamine 6-phosphate + L-glutamate</text>
        <dbReference type="Rhea" id="RHEA:13237"/>
        <dbReference type="ChEBI" id="CHEBI:29985"/>
        <dbReference type="ChEBI" id="CHEBI:58359"/>
        <dbReference type="ChEBI" id="CHEBI:58725"/>
        <dbReference type="ChEBI" id="CHEBI:61527"/>
        <dbReference type="EC" id="2.6.1.16"/>
    </reaction>
</comment>
<dbReference type="InterPro" id="IPR029055">
    <property type="entry name" value="Ntn_hydrolases_N"/>
</dbReference>
<dbReference type="PANTHER" id="PTHR10937:SF0">
    <property type="entry name" value="GLUTAMINE--FRUCTOSE-6-PHOSPHATE TRANSAMINASE (ISOMERIZING)"/>
    <property type="match status" value="1"/>
</dbReference>
<dbReference type="InterPro" id="IPR047084">
    <property type="entry name" value="GFAT_N"/>
</dbReference>
<dbReference type="Gene3D" id="3.40.50.10490">
    <property type="entry name" value="Glucose-6-phosphate isomerase like protein, domain 1"/>
    <property type="match status" value="2"/>
</dbReference>
<dbReference type="HAMAP" id="MF_00164">
    <property type="entry name" value="GlmS"/>
    <property type="match status" value="1"/>
</dbReference>
<gene>
    <name evidence="8" type="primary">glmS</name>
    <name evidence="11" type="ORF">M2350_001379</name>
</gene>
<feature type="domain" description="SIS" evidence="10">
    <location>
        <begin position="294"/>
        <end position="433"/>
    </location>
</feature>
<comment type="caution">
    <text evidence="11">The sequence shown here is derived from an EMBL/GenBank/DDBJ whole genome shotgun (WGS) entry which is preliminary data.</text>
</comment>
<name>A0ABT2EM08_9BACT</name>
<evidence type="ECO:0000256" key="6">
    <source>
        <dbReference type="ARBA" id="ARBA00022737"/>
    </source>
</evidence>
<keyword evidence="5 8" id="KW-0808">Transferase</keyword>
<evidence type="ECO:0000256" key="7">
    <source>
        <dbReference type="ARBA" id="ARBA00022962"/>
    </source>
</evidence>
<dbReference type="CDD" id="cd05009">
    <property type="entry name" value="SIS_GlmS_GlmD_2"/>
    <property type="match status" value="1"/>
</dbReference>
<feature type="domain" description="Glutamine amidotransferase type-2" evidence="9">
    <location>
        <begin position="2"/>
        <end position="226"/>
    </location>
</feature>
<dbReference type="InterPro" id="IPR046348">
    <property type="entry name" value="SIS_dom_sf"/>
</dbReference>
<dbReference type="CDD" id="cd05008">
    <property type="entry name" value="SIS_GlmS_GlmD_1"/>
    <property type="match status" value="1"/>
</dbReference>
<dbReference type="CDD" id="cd00714">
    <property type="entry name" value="GFAT"/>
    <property type="match status" value="1"/>
</dbReference>
<evidence type="ECO:0000256" key="4">
    <source>
        <dbReference type="ARBA" id="ARBA00022576"/>
    </source>
</evidence>
<dbReference type="InterPro" id="IPR001347">
    <property type="entry name" value="SIS_dom"/>
</dbReference>
<dbReference type="SUPFAM" id="SSF53697">
    <property type="entry name" value="SIS domain"/>
    <property type="match status" value="1"/>
</dbReference>
<evidence type="ECO:0000259" key="9">
    <source>
        <dbReference type="PROSITE" id="PS51278"/>
    </source>
</evidence>
<keyword evidence="6" id="KW-0677">Repeat</keyword>
<dbReference type="EC" id="2.6.1.16" evidence="2 8"/>
<dbReference type="SUPFAM" id="SSF56235">
    <property type="entry name" value="N-terminal nucleophile aminohydrolases (Ntn hydrolases)"/>
    <property type="match status" value="1"/>
</dbReference>
<evidence type="ECO:0000256" key="5">
    <source>
        <dbReference type="ARBA" id="ARBA00022679"/>
    </source>
</evidence>
<dbReference type="Pfam" id="PF01380">
    <property type="entry name" value="SIS"/>
    <property type="match status" value="2"/>
</dbReference>
<comment type="subunit">
    <text evidence="8">Homodimer.</text>
</comment>
<accession>A0ABT2EM08</accession>
<dbReference type="Gene3D" id="3.60.20.10">
    <property type="entry name" value="Glutamine Phosphoribosylpyrophosphate, subunit 1, domain 1"/>
    <property type="match status" value="1"/>
</dbReference>
<sequence length="618" mass="68714">MCGIFGYIGERDVVEVLVAGLKRLQYRGYDSCGIAVLDGNELAIVKEAGRIERLEQVLSRYTFQAKVGIAHTRWATHGTPTPANAHPHTDCQGSVSIVHNGVIDNFLPLREFLLQRGHILRSETDTEVIAHLIEEELEKVESGDDKAFAFLHAVRNAVRQLKGSYAIACLWEGAPGVIVAARQGSPLLIGVGNNEACVGSDLNAILPITKQVILLNDGEIALITQTQVKVFDLEGEERPFTVHRIEWEVAEEDRGGFPTFMLKEIYEQPERVKKIIALRCEGENPPSFEELTMPPSQLISFRRIVVQAAGTSWHAGLYGKYLFERYLRIPTDAEIASEFRYREPVLEQDTLVVAISQSGETADTLAGIRQARSRFVPVLSLCNVPGSTMTRESDAVIYLHAGPEIGVASTKAYTAQLAHLFLLTLYIARLKWLLNQETINSLLDEFKQLPEKMQRILDEQEPLVRECARTFLDARYFLYLARGINYPTALEGALKLKEVSYIHASGYPAGEFKHGPIALVDRDTPVVCIAPVDSVYEKTLANIEEVKARGGRLIVVTTEGNRDFDDMAEFVFTIPPTHEDLTPLLTVLPLQLLAHHVAAMKGLDVDKPRNLAKSVTVE</sequence>
<reference evidence="11 12" key="1">
    <citation type="submission" date="2022-08" db="EMBL/GenBank/DDBJ databases">
        <title>Bacterial and archaeal communities from various locations to study Microbial Dark Matter (Phase II).</title>
        <authorList>
            <person name="Stepanauskas R."/>
        </authorList>
    </citation>
    <scope>NUCLEOTIDE SEQUENCE [LARGE SCALE GENOMIC DNA]</scope>
    <source>
        <strain evidence="11 12">PD1</strain>
    </source>
</reference>
<feature type="active site" description="Nucleophile; for GATase activity" evidence="8">
    <location>
        <position position="2"/>
    </location>
</feature>